<sequence length="203" mass="23084">MTEPPKDFTWLSEHEPLDDIYCVSFVRDLSPEEVLRRFGVDESTMEEVPYDELGRRSAESMRDDAAGYIGAVKIGDWTLVIEPGGWQIAVDPEIRARVSRATETVSVCRHDYAEDTFTYIIDGQEIVCFDPMCPDERSGDDPDRFVREMREVGLDPEFDSDSDDSHIDFPMERAFALAGMITALPFSPEMLELRFLGAEPLED</sequence>
<dbReference type="Pfam" id="PF20062">
    <property type="entry name" value="DUF6461"/>
    <property type="match status" value="1"/>
</dbReference>
<dbReference type="EMBL" id="JACHBR010000001">
    <property type="protein sequence ID" value="MBB5629526.1"/>
    <property type="molecule type" value="Genomic_DNA"/>
</dbReference>
<protein>
    <submittedName>
        <fullName evidence="1">Uncharacterized protein</fullName>
    </submittedName>
</protein>
<comment type="caution">
    <text evidence="1">The sequence shown here is derived from an EMBL/GenBank/DDBJ whole genome shotgun (WGS) entry which is preliminary data.</text>
</comment>
<keyword evidence="2" id="KW-1185">Reference proteome</keyword>
<dbReference type="RefSeq" id="WP_184614667.1">
    <property type="nucleotide sequence ID" value="NZ_BOOS01000055.1"/>
</dbReference>
<evidence type="ECO:0000313" key="1">
    <source>
        <dbReference type="EMBL" id="MBB5629526.1"/>
    </source>
</evidence>
<dbReference type="InterPro" id="IPR045592">
    <property type="entry name" value="DUF6461"/>
</dbReference>
<dbReference type="AlphaFoldDB" id="A0A7W9DSG3"/>
<accession>A0A7W9DSG3</accession>
<name>A0A7W9DSG3_9ACTN</name>
<proteinExistence type="predicted"/>
<dbReference type="Proteomes" id="UP000588112">
    <property type="component" value="Unassembled WGS sequence"/>
</dbReference>
<reference evidence="1 2" key="1">
    <citation type="submission" date="2020-08" db="EMBL/GenBank/DDBJ databases">
        <title>Sequencing the genomes of 1000 actinobacteria strains.</title>
        <authorList>
            <person name="Klenk H.-P."/>
        </authorList>
    </citation>
    <scope>NUCLEOTIDE SEQUENCE [LARGE SCALE GENOMIC DNA]</scope>
    <source>
        <strain evidence="1 2">DSM 45790</strain>
    </source>
</reference>
<gene>
    <name evidence="1" type="ORF">BJ981_005225</name>
</gene>
<evidence type="ECO:0000313" key="2">
    <source>
        <dbReference type="Proteomes" id="UP000588112"/>
    </source>
</evidence>
<organism evidence="1 2">
    <name type="scientific">Sphaerisporangium krabiense</name>
    <dbReference type="NCBI Taxonomy" id="763782"/>
    <lineage>
        <taxon>Bacteria</taxon>
        <taxon>Bacillati</taxon>
        <taxon>Actinomycetota</taxon>
        <taxon>Actinomycetes</taxon>
        <taxon>Streptosporangiales</taxon>
        <taxon>Streptosporangiaceae</taxon>
        <taxon>Sphaerisporangium</taxon>
    </lineage>
</organism>